<feature type="transmembrane region" description="Helical" evidence="1">
    <location>
        <begin position="42"/>
        <end position="66"/>
    </location>
</feature>
<dbReference type="Proteomes" id="UP001295444">
    <property type="component" value="Chromosome 09"/>
</dbReference>
<feature type="chain" id="PRO_5042103938" evidence="2">
    <location>
        <begin position="27"/>
        <end position="88"/>
    </location>
</feature>
<keyword evidence="2" id="KW-0732">Signal</keyword>
<reference evidence="3" key="1">
    <citation type="submission" date="2022-03" db="EMBL/GenBank/DDBJ databases">
        <authorList>
            <person name="Alioto T."/>
            <person name="Alioto T."/>
            <person name="Gomez Garrido J."/>
        </authorList>
    </citation>
    <scope>NUCLEOTIDE SEQUENCE</scope>
</reference>
<feature type="signal peptide" evidence="2">
    <location>
        <begin position="1"/>
        <end position="26"/>
    </location>
</feature>
<proteinExistence type="predicted"/>
<dbReference type="AlphaFoldDB" id="A0AAD1T101"/>
<evidence type="ECO:0000256" key="2">
    <source>
        <dbReference type="SAM" id="SignalP"/>
    </source>
</evidence>
<keyword evidence="4" id="KW-1185">Reference proteome</keyword>
<gene>
    <name evidence="3" type="ORF">PECUL_23A010232</name>
</gene>
<organism evidence="3 4">
    <name type="scientific">Pelobates cultripes</name>
    <name type="common">Western spadefoot toad</name>
    <dbReference type="NCBI Taxonomy" id="61616"/>
    <lineage>
        <taxon>Eukaryota</taxon>
        <taxon>Metazoa</taxon>
        <taxon>Chordata</taxon>
        <taxon>Craniata</taxon>
        <taxon>Vertebrata</taxon>
        <taxon>Euteleostomi</taxon>
        <taxon>Amphibia</taxon>
        <taxon>Batrachia</taxon>
        <taxon>Anura</taxon>
        <taxon>Pelobatoidea</taxon>
        <taxon>Pelobatidae</taxon>
        <taxon>Pelobates</taxon>
    </lineage>
</organism>
<evidence type="ECO:0000313" key="4">
    <source>
        <dbReference type="Proteomes" id="UP001295444"/>
    </source>
</evidence>
<evidence type="ECO:0000256" key="1">
    <source>
        <dbReference type="SAM" id="Phobius"/>
    </source>
</evidence>
<dbReference type="EMBL" id="OW240920">
    <property type="protein sequence ID" value="CAH2313897.1"/>
    <property type="molecule type" value="Genomic_DNA"/>
</dbReference>
<keyword evidence="1" id="KW-1133">Transmembrane helix</keyword>
<protein>
    <submittedName>
        <fullName evidence="3">Uncharacterized protein</fullName>
    </submittedName>
</protein>
<keyword evidence="1" id="KW-0472">Membrane</keyword>
<keyword evidence="1" id="KW-0812">Transmembrane</keyword>
<name>A0AAD1T101_PELCU</name>
<accession>A0AAD1T101</accession>
<sequence length="88" mass="9303">MLSKQSMCKIGLWVAALGVILHVADAQTTITAPGLPVPGWGIALLVLMSLFFAAILICMCCVPVCCRGNGMDAQGGMSSVFDRVAFWK</sequence>
<evidence type="ECO:0000313" key="3">
    <source>
        <dbReference type="EMBL" id="CAH2313897.1"/>
    </source>
</evidence>